<dbReference type="EMBL" id="OV696692">
    <property type="protein sequence ID" value="CAH1268802.1"/>
    <property type="molecule type" value="Genomic_DNA"/>
</dbReference>
<evidence type="ECO:0000256" key="1">
    <source>
        <dbReference type="SAM" id="MobiDB-lite"/>
    </source>
</evidence>
<evidence type="ECO:0000313" key="3">
    <source>
        <dbReference type="Proteomes" id="UP000838412"/>
    </source>
</evidence>
<keyword evidence="3" id="KW-1185">Reference proteome</keyword>
<reference evidence="2" key="1">
    <citation type="submission" date="2022-01" db="EMBL/GenBank/DDBJ databases">
        <authorList>
            <person name="Braso-Vives M."/>
        </authorList>
    </citation>
    <scope>NUCLEOTIDE SEQUENCE</scope>
</reference>
<dbReference type="Proteomes" id="UP000838412">
    <property type="component" value="Chromosome 7"/>
</dbReference>
<accession>A0A8K0EWM0</accession>
<feature type="region of interest" description="Disordered" evidence="1">
    <location>
        <begin position="73"/>
        <end position="94"/>
    </location>
</feature>
<protein>
    <submittedName>
        <fullName evidence="2">Hypp3994 protein</fullName>
    </submittedName>
</protein>
<feature type="region of interest" description="Disordered" evidence="1">
    <location>
        <begin position="1"/>
        <end position="42"/>
    </location>
</feature>
<feature type="compositionally biased region" description="Basic and acidic residues" evidence="1">
    <location>
        <begin position="31"/>
        <end position="42"/>
    </location>
</feature>
<gene>
    <name evidence="2" type="primary">Hypp3994</name>
    <name evidence="2" type="ORF">BLAG_LOCUS21616</name>
</gene>
<evidence type="ECO:0000313" key="2">
    <source>
        <dbReference type="EMBL" id="CAH1268802.1"/>
    </source>
</evidence>
<sequence>MGARRKTPTYRGNGWDHKPNLTAQKSNGDGRFNDGGRFEKPEATSWTPARMAARDVMAAWRLNQLSGSLTRSCASDRAAFSRDSTARLHGGNPR</sequence>
<organism evidence="2 3">
    <name type="scientific">Branchiostoma lanceolatum</name>
    <name type="common">Common lancelet</name>
    <name type="synonym">Amphioxus lanceolatum</name>
    <dbReference type="NCBI Taxonomy" id="7740"/>
    <lineage>
        <taxon>Eukaryota</taxon>
        <taxon>Metazoa</taxon>
        <taxon>Chordata</taxon>
        <taxon>Cephalochordata</taxon>
        <taxon>Leptocardii</taxon>
        <taxon>Amphioxiformes</taxon>
        <taxon>Branchiostomatidae</taxon>
        <taxon>Branchiostoma</taxon>
    </lineage>
</organism>
<name>A0A8K0EWM0_BRALA</name>
<dbReference type="AlphaFoldDB" id="A0A8K0EWM0"/>
<proteinExistence type="predicted"/>